<dbReference type="InterPro" id="IPR003594">
    <property type="entry name" value="HATPase_dom"/>
</dbReference>
<dbReference type="Pfam" id="PF07730">
    <property type="entry name" value="HisKA_3"/>
    <property type="match status" value="1"/>
</dbReference>
<dbReference type="InterPro" id="IPR011712">
    <property type="entry name" value="Sig_transdc_His_kin_sub3_dim/P"/>
</dbReference>
<keyword evidence="11" id="KW-1185">Reference proteome</keyword>
<dbReference type="PANTHER" id="PTHR24421:SF55">
    <property type="entry name" value="SENSOR HISTIDINE KINASE YDFH"/>
    <property type="match status" value="1"/>
</dbReference>
<evidence type="ECO:0000313" key="10">
    <source>
        <dbReference type="EMBL" id="GGH69607.1"/>
    </source>
</evidence>
<keyword evidence="7" id="KW-0902">Two-component regulatory system</keyword>
<evidence type="ECO:0000256" key="3">
    <source>
        <dbReference type="ARBA" id="ARBA00022679"/>
    </source>
</evidence>
<dbReference type="PROSITE" id="PS50109">
    <property type="entry name" value="HIS_KIN"/>
    <property type="match status" value="1"/>
</dbReference>
<evidence type="ECO:0000256" key="2">
    <source>
        <dbReference type="ARBA" id="ARBA00012438"/>
    </source>
</evidence>
<dbReference type="Gene3D" id="1.20.5.1930">
    <property type="match status" value="1"/>
</dbReference>
<keyword evidence="8" id="KW-0812">Transmembrane</keyword>
<reference evidence="11" key="1">
    <citation type="journal article" date="2019" name="Int. J. Syst. Evol. Microbiol.">
        <title>The Global Catalogue of Microorganisms (GCM) 10K type strain sequencing project: providing services to taxonomists for standard genome sequencing and annotation.</title>
        <authorList>
            <consortium name="The Broad Institute Genomics Platform"/>
            <consortium name="The Broad Institute Genome Sequencing Center for Infectious Disease"/>
            <person name="Wu L."/>
            <person name="Ma J."/>
        </authorList>
    </citation>
    <scope>NUCLEOTIDE SEQUENCE [LARGE SCALE GENOMIC DNA]</scope>
    <source>
        <strain evidence="11">CCM 8702</strain>
    </source>
</reference>
<keyword evidence="4" id="KW-0547">Nucleotide-binding</keyword>
<dbReference type="RefSeq" id="WP_172238557.1">
    <property type="nucleotide sequence ID" value="NZ_BMDD01000001.1"/>
</dbReference>
<dbReference type="CDD" id="cd16917">
    <property type="entry name" value="HATPase_UhpB-NarQ-NarX-like"/>
    <property type="match status" value="1"/>
</dbReference>
<evidence type="ECO:0000313" key="11">
    <source>
        <dbReference type="Proteomes" id="UP000605427"/>
    </source>
</evidence>
<keyword evidence="3" id="KW-0808">Transferase</keyword>
<dbReference type="Gene3D" id="3.30.565.10">
    <property type="entry name" value="Histidine kinase-like ATPase, C-terminal domain"/>
    <property type="match status" value="1"/>
</dbReference>
<dbReference type="EC" id="2.7.13.3" evidence="2"/>
<dbReference type="Proteomes" id="UP000605427">
    <property type="component" value="Unassembled WGS sequence"/>
</dbReference>
<proteinExistence type="predicted"/>
<evidence type="ECO:0000256" key="8">
    <source>
        <dbReference type="SAM" id="Phobius"/>
    </source>
</evidence>
<name>A0ABQ1ZMH2_9BACL</name>
<dbReference type="InterPro" id="IPR005467">
    <property type="entry name" value="His_kinase_dom"/>
</dbReference>
<evidence type="ECO:0000259" key="9">
    <source>
        <dbReference type="PROSITE" id="PS50109"/>
    </source>
</evidence>
<feature type="transmembrane region" description="Helical" evidence="8">
    <location>
        <begin position="127"/>
        <end position="144"/>
    </location>
</feature>
<keyword evidence="6" id="KW-0067">ATP-binding</keyword>
<evidence type="ECO:0000256" key="7">
    <source>
        <dbReference type="ARBA" id="ARBA00023012"/>
    </source>
</evidence>
<feature type="transmembrane region" description="Helical" evidence="8">
    <location>
        <begin position="150"/>
        <end position="172"/>
    </location>
</feature>
<dbReference type="Pfam" id="PF02518">
    <property type="entry name" value="HATPase_c"/>
    <property type="match status" value="1"/>
</dbReference>
<dbReference type="SUPFAM" id="SSF55874">
    <property type="entry name" value="ATPase domain of HSP90 chaperone/DNA topoisomerase II/histidine kinase"/>
    <property type="match status" value="1"/>
</dbReference>
<accession>A0ABQ1ZMH2</accession>
<organism evidence="10 11">
    <name type="scientific">Saccharibacillus endophyticus</name>
    <dbReference type="NCBI Taxonomy" id="2060666"/>
    <lineage>
        <taxon>Bacteria</taxon>
        <taxon>Bacillati</taxon>
        <taxon>Bacillota</taxon>
        <taxon>Bacilli</taxon>
        <taxon>Bacillales</taxon>
        <taxon>Paenibacillaceae</taxon>
        <taxon>Saccharibacillus</taxon>
    </lineage>
</organism>
<sequence length="406" mass="45081">MISDLIFSRFKKTARGGSADELFVSRLPVILWICMVFAAGLILQNFIRFDLVGSLAFGIITALHIDVHWHAHRWAKSHPWMYFILQHVLVWIAALSVPQGYQAVIIGFFPILAAQSVAAFDLRKKVAVVLLANAGSFVSLVFVLGQLRDLALLLPLFGLMLVVVIAYAVLFFNQVHARVRTQAFLSDLEKAHRKVEELTLANERQRMARDLHDTLAQGVAGLIMQLEAAEAFWMQGNTERTGTIIRLSMSQARTTLADARRAIDNLRAKSASDLDFREAAEAEIERFVQAIGLRVYTDIQVARSPSRVAAEHLLRILSECLTNVAKHARAGKVWVSLSERGDLLDMEIRDNGDGFDTNQIGKQAGHYGILGMQERVRLIGGKLSVFSGSEGTRVQVEIPLSKGEKA</sequence>
<feature type="transmembrane region" description="Helical" evidence="8">
    <location>
        <begin position="21"/>
        <end position="43"/>
    </location>
</feature>
<keyword evidence="5 10" id="KW-0418">Kinase</keyword>
<keyword evidence="8" id="KW-0472">Membrane</keyword>
<feature type="transmembrane region" description="Helical" evidence="8">
    <location>
        <begin position="49"/>
        <end position="67"/>
    </location>
</feature>
<dbReference type="InterPro" id="IPR036890">
    <property type="entry name" value="HATPase_C_sf"/>
</dbReference>
<gene>
    <name evidence="10" type="ORF">GCM10007362_04860</name>
</gene>
<dbReference type="SMART" id="SM00387">
    <property type="entry name" value="HATPase_c"/>
    <property type="match status" value="1"/>
</dbReference>
<dbReference type="GO" id="GO:0016301">
    <property type="term" value="F:kinase activity"/>
    <property type="evidence" value="ECO:0007669"/>
    <property type="project" value="UniProtKB-KW"/>
</dbReference>
<evidence type="ECO:0000256" key="1">
    <source>
        <dbReference type="ARBA" id="ARBA00000085"/>
    </source>
</evidence>
<comment type="caution">
    <text evidence="10">The sequence shown here is derived from an EMBL/GenBank/DDBJ whole genome shotgun (WGS) entry which is preliminary data.</text>
</comment>
<keyword evidence="8" id="KW-1133">Transmembrane helix</keyword>
<dbReference type="EMBL" id="BMDD01000001">
    <property type="protein sequence ID" value="GGH69607.1"/>
    <property type="molecule type" value="Genomic_DNA"/>
</dbReference>
<evidence type="ECO:0000256" key="6">
    <source>
        <dbReference type="ARBA" id="ARBA00022840"/>
    </source>
</evidence>
<evidence type="ECO:0000256" key="4">
    <source>
        <dbReference type="ARBA" id="ARBA00022741"/>
    </source>
</evidence>
<dbReference type="InterPro" id="IPR050482">
    <property type="entry name" value="Sensor_HK_TwoCompSys"/>
</dbReference>
<dbReference type="PANTHER" id="PTHR24421">
    <property type="entry name" value="NITRATE/NITRITE SENSOR PROTEIN NARX-RELATED"/>
    <property type="match status" value="1"/>
</dbReference>
<feature type="domain" description="Histidine kinase" evidence="9">
    <location>
        <begin position="313"/>
        <end position="402"/>
    </location>
</feature>
<comment type="catalytic activity">
    <reaction evidence="1">
        <text>ATP + protein L-histidine = ADP + protein N-phospho-L-histidine.</text>
        <dbReference type="EC" id="2.7.13.3"/>
    </reaction>
</comment>
<evidence type="ECO:0000256" key="5">
    <source>
        <dbReference type="ARBA" id="ARBA00022777"/>
    </source>
</evidence>
<protein>
    <recommendedName>
        <fullName evidence="2">histidine kinase</fullName>
        <ecNumber evidence="2">2.7.13.3</ecNumber>
    </recommendedName>
</protein>